<keyword evidence="2" id="KW-0805">Transcription regulation</keyword>
<dbReference type="Proteomes" id="UP000234333">
    <property type="component" value="Unassembled WGS sequence"/>
</dbReference>
<dbReference type="PROSITE" id="PS50931">
    <property type="entry name" value="HTH_LYSR"/>
    <property type="match status" value="1"/>
</dbReference>
<dbReference type="Gene3D" id="1.10.10.10">
    <property type="entry name" value="Winged helix-like DNA-binding domain superfamily/Winged helix DNA-binding domain"/>
    <property type="match status" value="1"/>
</dbReference>
<comment type="similarity">
    <text evidence="1">Belongs to the LysR transcriptional regulatory family.</text>
</comment>
<dbReference type="GO" id="GO:0003700">
    <property type="term" value="F:DNA-binding transcription factor activity"/>
    <property type="evidence" value="ECO:0007669"/>
    <property type="project" value="InterPro"/>
</dbReference>
<evidence type="ECO:0000256" key="3">
    <source>
        <dbReference type="ARBA" id="ARBA00023125"/>
    </source>
</evidence>
<accession>A0A2H1HU95</accession>
<dbReference type="EMBL" id="FXZC01000001">
    <property type="protein sequence ID" value="SMX66482.1"/>
    <property type="molecule type" value="Genomic_DNA"/>
</dbReference>
<name>A0A2H1HU95_9MICO</name>
<dbReference type="InterPro" id="IPR036390">
    <property type="entry name" value="WH_DNA-bd_sf"/>
</dbReference>
<protein>
    <submittedName>
        <fullName evidence="6">DNA-binding transcriptional regulator, LysR family</fullName>
    </submittedName>
</protein>
<reference evidence="6 7" key="1">
    <citation type="submission" date="2017-03" db="EMBL/GenBank/DDBJ databases">
        <authorList>
            <person name="Afonso C.L."/>
            <person name="Miller P.J."/>
            <person name="Scott M.A."/>
            <person name="Spackman E."/>
            <person name="Goraichik I."/>
            <person name="Dimitrov K.M."/>
            <person name="Suarez D.L."/>
            <person name="Swayne D.E."/>
        </authorList>
    </citation>
    <scope>NUCLEOTIDE SEQUENCE [LARGE SCALE GENOMIC DNA]</scope>
    <source>
        <strain evidence="6 7">CIP 102111</strain>
    </source>
</reference>
<evidence type="ECO:0000313" key="7">
    <source>
        <dbReference type="Proteomes" id="UP000234333"/>
    </source>
</evidence>
<dbReference type="GO" id="GO:0032993">
    <property type="term" value="C:protein-DNA complex"/>
    <property type="evidence" value="ECO:0007669"/>
    <property type="project" value="TreeGrafter"/>
</dbReference>
<keyword evidence="3 6" id="KW-0238">DNA-binding</keyword>
<sequence length="323" mass="35208">MLIKFPLKVLTRTHYSNLMIDIVALRTLVALDALGSVTATADSLGYTPAAVSHQLQKLSRYLGAPVTERSGRGISLTPMGRELSSRGAQILHDLEGIEAEARARSGEPRGRITVGGFSTGIRGLLVPALPRLREAAPELTVTNVESDPDELVEMVSAGRIDAALIFDWNSSVLRLPSTLASEVIAVDRADIVMHRGHHLASRAEVTRTDLVGEVFVSAPRGAVCHRWLVALFEDLSSEPRVEYWAVEYDTQVEFCRSMRALALVPRLGRPHLPTDVTAVPLDDPTIARSIHVVWRRSMTNSPAIALLREELQAIAGEFETACG</sequence>
<gene>
    <name evidence="6" type="ORF">BC102111_00581</name>
</gene>
<dbReference type="GO" id="GO:0003677">
    <property type="term" value="F:DNA binding"/>
    <property type="evidence" value="ECO:0007669"/>
    <property type="project" value="UniProtKB-KW"/>
</dbReference>
<proteinExistence type="inferred from homology"/>
<dbReference type="PANTHER" id="PTHR30346">
    <property type="entry name" value="TRANSCRIPTIONAL DUAL REGULATOR HCAR-RELATED"/>
    <property type="match status" value="1"/>
</dbReference>
<dbReference type="Gene3D" id="3.40.190.10">
    <property type="entry name" value="Periplasmic binding protein-like II"/>
    <property type="match status" value="2"/>
</dbReference>
<organism evidence="6 7">
    <name type="scientific">Brevibacterium casei CIP 102111</name>
    <dbReference type="NCBI Taxonomy" id="1255625"/>
    <lineage>
        <taxon>Bacteria</taxon>
        <taxon>Bacillati</taxon>
        <taxon>Actinomycetota</taxon>
        <taxon>Actinomycetes</taxon>
        <taxon>Micrococcales</taxon>
        <taxon>Brevibacteriaceae</taxon>
        <taxon>Brevibacterium</taxon>
    </lineage>
</organism>
<dbReference type="InterPro" id="IPR000847">
    <property type="entry name" value="LysR_HTH_N"/>
</dbReference>
<dbReference type="CDD" id="cd08423">
    <property type="entry name" value="PBP2_LTTR_like_6"/>
    <property type="match status" value="1"/>
</dbReference>
<dbReference type="InterPro" id="IPR005119">
    <property type="entry name" value="LysR_subst-bd"/>
</dbReference>
<dbReference type="SUPFAM" id="SSF46785">
    <property type="entry name" value="Winged helix' DNA-binding domain"/>
    <property type="match status" value="1"/>
</dbReference>
<dbReference type="AlphaFoldDB" id="A0A2H1HU95"/>
<dbReference type="Pfam" id="PF03466">
    <property type="entry name" value="LysR_substrate"/>
    <property type="match status" value="1"/>
</dbReference>
<dbReference type="InterPro" id="IPR036388">
    <property type="entry name" value="WH-like_DNA-bd_sf"/>
</dbReference>
<dbReference type="PANTHER" id="PTHR30346:SF29">
    <property type="entry name" value="LYSR SUBSTRATE-BINDING"/>
    <property type="match status" value="1"/>
</dbReference>
<dbReference type="SUPFAM" id="SSF53850">
    <property type="entry name" value="Periplasmic binding protein-like II"/>
    <property type="match status" value="1"/>
</dbReference>
<feature type="domain" description="HTH lysR-type" evidence="5">
    <location>
        <begin position="20"/>
        <end position="77"/>
    </location>
</feature>
<dbReference type="Pfam" id="PF00126">
    <property type="entry name" value="HTH_1"/>
    <property type="match status" value="1"/>
</dbReference>
<evidence type="ECO:0000256" key="4">
    <source>
        <dbReference type="ARBA" id="ARBA00023163"/>
    </source>
</evidence>
<evidence type="ECO:0000256" key="1">
    <source>
        <dbReference type="ARBA" id="ARBA00009437"/>
    </source>
</evidence>
<evidence type="ECO:0000313" key="6">
    <source>
        <dbReference type="EMBL" id="SMX66482.1"/>
    </source>
</evidence>
<evidence type="ECO:0000259" key="5">
    <source>
        <dbReference type="PROSITE" id="PS50931"/>
    </source>
</evidence>
<evidence type="ECO:0000256" key="2">
    <source>
        <dbReference type="ARBA" id="ARBA00023015"/>
    </source>
</evidence>
<keyword evidence="4" id="KW-0804">Transcription</keyword>